<proteinExistence type="predicted"/>
<dbReference type="GO" id="GO:0000977">
    <property type="term" value="F:RNA polymerase II transcription regulatory region sequence-specific DNA binding"/>
    <property type="evidence" value="ECO:0000318"/>
    <property type="project" value="GO_Central"/>
</dbReference>
<feature type="coiled-coil region" evidence="5">
    <location>
        <begin position="107"/>
        <end position="134"/>
    </location>
</feature>
<sequence length="243" mass="27601">MFPYDQNNRFSPQAIFFYPHQDIIQDNQILGEKSVDSSNLDQEGQIPIILSNSNTNNDVNLACVEKKIIRKEIERQRRQQMSTLHASLRSLLPLESLKGKRSMSDHINEAAKYIKHLRSNVQELSAKRDKLKNLSNSSSYEHGINYESAHDTFMNSIVSVRSYLGGVEIVISCDSGDENFLLSRVLEAVIEEGFDVVSCISTKSDQRIYNTIQCQANHNTYVDLAALQQKLNDVILSTQFISK</sequence>
<dbReference type="PANTHER" id="PTHR13935">
    <property type="entry name" value="ACHAETE-SCUTE TRANSCRIPTION FACTOR-RELATED"/>
    <property type="match status" value="1"/>
</dbReference>
<dbReference type="Gene3D" id="4.10.280.10">
    <property type="entry name" value="Helix-loop-helix DNA-binding domain"/>
    <property type="match status" value="1"/>
</dbReference>
<keyword evidence="2" id="KW-0805">Transcription regulation</keyword>
<dbReference type="InterPro" id="IPR036638">
    <property type="entry name" value="HLH_DNA-bd_sf"/>
</dbReference>
<dbReference type="PANTHER" id="PTHR13935:SF134">
    <property type="entry name" value="TRANSCRIPTION FACTOR BHLH FAMILY-RELATED"/>
    <property type="match status" value="1"/>
</dbReference>
<dbReference type="GO" id="GO:0046983">
    <property type="term" value="F:protein dimerization activity"/>
    <property type="evidence" value="ECO:0007669"/>
    <property type="project" value="InterPro"/>
</dbReference>
<name>B9R9K3_RICCO</name>
<keyword evidence="8" id="KW-1185">Reference proteome</keyword>
<evidence type="ECO:0000256" key="2">
    <source>
        <dbReference type="ARBA" id="ARBA00023015"/>
    </source>
</evidence>
<dbReference type="GO" id="GO:0090575">
    <property type="term" value="C:RNA polymerase II transcription regulator complex"/>
    <property type="evidence" value="ECO:0000318"/>
    <property type="project" value="GO_Central"/>
</dbReference>
<dbReference type="GO" id="GO:0006357">
    <property type="term" value="P:regulation of transcription by RNA polymerase II"/>
    <property type="evidence" value="ECO:0000318"/>
    <property type="project" value="GO_Central"/>
</dbReference>
<evidence type="ECO:0000259" key="6">
    <source>
        <dbReference type="PROSITE" id="PS50888"/>
    </source>
</evidence>
<dbReference type="SUPFAM" id="SSF47459">
    <property type="entry name" value="HLH, helix-loop-helix DNA-binding domain"/>
    <property type="match status" value="1"/>
</dbReference>
<evidence type="ECO:0000256" key="1">
    <source>
        <dbReference type="ARBA" id="ARBA00004123"/>
    </source>
</evidence>
<dbReference type="STRING" id="3988.B9R9K3"/>
<dbReference type="EMBL" id="EQ973773">
    <property type="protein sequence ID" value="EEF51480.1"/>
    <property type="molecule type" value="Genomic_DNA"/>
</dbReference>
<dbReference type="InterPro" id="IPR011598">
    <property type="entry name" value="bHLH_dom"/>
</dbReference>
<dbReference type="PROSITE" id="PS50888">
    <property type="entry name" value="BHLH"/>
    <property type="match status" value="1"/>
</dbReference>
<keyword evidence="3" id="KW-0804">Transcription</keyword>
<dbReference type="Pfam" id="PF00010">
    <property type="entry name" value="HLH"/>
    <property type="match status" value="1"/>
</dbReference>
<protein>
    <submittedName>
        <fullName evidence="7">DNA binding protein, putative</fullName>
    </submittedName>
</protein>
<dbReference type="CDD" id="cd18914">
    <property type="entry name" value="bHLH_AtORG2_like"/>
    <property type="match status" value="1"/>
</dbReference>
<comment type="subcellular location">
    <subcellularLocation>
        <location evidence="1">Nucleus</location>
    </subcellularLocation>
</comment>
<evidence type="ECO:0000313" key="8">
    <source>
        <dbReference type="Proteomes" id="UP000008311"/>
    </source>
</evidence>
<evidence type="ECO:0000256" key="4">
    <source>
        <dbReference type="ARBA" id="ARBA00023242"/>
    </source>
</evidence>
<keyword evidence="5" id="KW-0175">Coiled coil</keyword>
<dbReference type="GO" id="GO:0000981">
    <property type="term" value="F:DNA-binding transcription factor activity, RNA polymerase II-specific"/>
    <property type="evidence" value="ECO:0000318"/>
    <property type="project" value="GO_Central"/>
</dbReference>
<feature type="domain" description="BHLH" evidence="6">
    <location>
        <begin position="65"/>
        <end position="117"/>
    </location>
</feature>
<keyword evidence="4" id="KW-0539">Nucleus</keyword>
<evidence type="ECO:0000256" key="3">
    <source>
        <dbReference type="ARBA" id="ARBA00023163"/>
    </source>
</evidence>
<evidence type="ECO:0000313" key="7">
    <source>
        <dbReference type="EMBL" id="EEF51480.1"/>
    </source>
</evidence>
<dbReference type="SMART" id="SM00353">
    <property type="entry name" value="HLH"/>
    <property type="match status" value="1"/>
</dbReference>
<evidence type="ECO:0000256" key="5">
    <source>
        <dbReference type="SAM" id="Coils"/>
    </source>
</evidence>
<dbReference type="AlphaFoldDB" id="B9R9K3"/>
<dbReference type="OrthoDB" id="1935281at2759"/>
<organism evidence="7 8">
    <name type="scientific">Ricinus communis</name>
    <name type="common">Castor bean</name>
    <dbReference type="NCBI Taxonomy" id="3988"/>
    <lineage>
        <taxon>Eukaryota</taxon>
        <taxon>Viridiplantae</taxon>
        <taxon>Streptophyta</taxon>
        <taxon>Embryophyta</taxon>
        <taxon>Tracheophyta</taxon>
        <taxon>Spermatophyta</taxon>
        <taxon>Magnoliopsida</taxon>
        <taxon>eudicotyledons</taxon>
        <taxon>Gunneridae</taxon>
        <taxon>Pentapetalae</taxon>
        <taxon>rosids</taxon>
        <taxon>fabids</taxon>
        <taxon>Malpighiales</taxon>
        <taxon>Euphorbiaceae</taxon>
        <taxon>Acalyphoideae</taxon>
        <taxon>Acalypheae</taxon>
        <taxon>Ricinus</taxon>
    </lineage>
</organism>
<accession>B9R9K3</accession>
<reference evidence="8" key="1">
    <citation type="journal article" date="2010" name="Nat. Biotechnol.">
        <title>Draft genome sequence of the oilseed species Ricinus communis.</title>
        <authorList>
            <person name="Chan A.P."/>
            <person name="Crabtree J."/>
            <person name="Zhao Q."/>
            <person name="Lorenzi H."/>
            <person name="Orvis J."/>
            <person name="Puiu D."/>
            <person name="Melake-Berhan A."/>
            <person name="Jones K.M."/>
            <person name="Redman J."/>
            <person name="Chen G."/>
            <person name="Cahoon E.B."/>
            <person name="Gedil M."/>
            <person name="Stanke M."/>
            <person name="Haas B.J."/>
            <person name="Wortman J.R."/>
            <person name="Fraser-Liggett C.M."/>
            <person name="Ravel J."/>
            <person name="Rabinowicz P.D."/>
        </authorList>
    </citation>
    <scope>NUCLEOTIDE SEQUENCE [LARGE SCALE GENOMIC DNA]</scope>
    <source>
        <strain evidence="8">cv. Hale</strain>
    </source>
</reference>
<dbReference type="OMA" id="NCGVESE"/>
<gene>
    <name evidence="7" type="ORF">RCOM_1498370</name>
</gene>
<dbReference type="InterPro" id="IPR015660">
    <property type="entry name" value="MASH1/Ascl1a-like"/>
</dbReference>
<dbReference type="eggNOG" id="ENOG502S1BU">
    <property type="taxonomic scope" value="Eukaryota"/>
</dbReference>
<dbReference type="InParanoid" id="B9R9K3"/>
<dbReference type="Proteomes" id="UP000008311">
    <property type="component" value="Unassembled WGS sequence"/>
</dbReference>